<evidence type="ECO:0000256" key="2">
    <source>
        <dbReference type="ARBA" id="ARBA00022695"/>
    </source>
</evidence>
<dbReference type="Pfam" id="PF17917">
    <property type="entry name" value="RT_RNaseH"/>
    <property type="match status" value="1"/>
</dbReference>
<dbReference type="GO" id="GO:0004519">
    <property type="term" value="F:endonuclease activity"/>
    <property type="evidence" value="ECO:0007669"/>
    <property type="project" value="UniProtKB-KW"/>
</dbReference>
<dbReference type="InterPro" id="IPR043502">
    <property type="entry name" value="DNA/RNA_pol_sf"/>
</dbReference>
<feature type="domain" description="Reverse transcriptase RNase H-like" evidence="9">
    <location>
        <begin position="501"/>
        <end position="542"/>
    </location>
</feature>
<keyword evidence="1" id="KW-0808">Transferase</keyword>
<feature type="domain" description="Retrotransposon gag" evidence="8">
    <location>
        <begin position="200"/>
        <end position="270"/>
    </location>
</feature>
<dbReference type="InterPro" id="IPR041373">
    <property type="entry name" value="RT_RNaseH"/>
</dbReference>
<keyword evidence="3" id="KW-0540">Nuclease</keyword>
<organism evidence="10">
    <name type="scientific">Tanacetum cinerariifolium</name>
    <name type="common">Dalmatian daisy</name>
    <name type="synonym">Chrysanthemum cinerariifolium</name>
    <dbReference type="NCBI Taxonomy" id="118510"/>
    <lineage>
        <taxon>Eukaryota</taxon>
        <taxon>Viridiplantae</taxon>
        <taxon>Streptophyta</taxon>
        <taxon>Embryophyta</taxon>
        <taxon>Tracheophyta</taxon>
        <taxon>Spermatophyta</taxon>
        <taxon>Magnoliopsida</taxon>
        <taxon>eudicotyledons</taxon>
        <taxon>Gunneridae</taxon>
        <taxon>Pentapetalae</taxon>
        <taxon>asterids</taxon>
        <taxon>campanulids</taxon>
        <taxon>Asterales</taxon>
        <taxon>Asteraceae</taxon>
        <taxon>Asteroideae</taxon>
        <taxon>Anthemideae</taxon>
        <taxon>Anthemidinae</taxon>
        <taxon>Tanacetum</taxon>
    </lineage>
</organism>
<accession>A0A6L2L7R7</accession>
<evidence type="ECO:0000313" key="10">
    <source>
        <dbReference type="EMBL" id="GEU57189.1"/>
    </source>
</evidence>
<dbReference type="GO" id="GO:0003964">
    <property type="term" value="F:RNA-directed DNA polymerase activity"/>
    <property type="evidence" value="ECO:0007669"/>
    <property type="project" value="UniProtKB-KW"/>
</dbReference>
<dbReference type="EMBL" id="BKCJ010003789">
    <property type="protein sequence ID" value="GEU57189.1"/>
    <property type="molecule type" value="Genomic_DNA"/>
</dbReference>
<evidence type="ECO:0000256" key="4">
    <source>
        <dbReference type="ARBA" id="ARBA00022759"/>
    </source>
</evidence>
<evidence type="ECO:0000259" key="9">
    <source>
        <dbReference type="Pfam" id="PF17917"/>
    </source>
</evidence>
<dbReference type="SUPFAM" id="SSF56672">
    <property type="entry name" value="DNA/RNA polymerases"/>
    <property type="match status" value="1"/>
</dbReference>
<keyword evidence="4" id="KW-0255">Endonuclease</keyword>
<evidence type="ECO:0000256" key="1">
    <source>
        <dbReference type="ARBA" id="ARBA00022679"/>
    </source>
</evidence>
<feature type="region of interest" description="Disordered" evidence="7">
    <location>
        <begin position="302"/>
        <end position="321"/>
    </location>
</feature>
<dbReference type="PANTHER" id="PTHR15503">
    <property type="entry name" value="LDOC1 RELATED"/>
    <property type="match status" value="1"/>
</dbReference>
<dbReference type="GO" id="GO:0016787">
    <property type="term" value="F:hydrolase activity"/>
    <property type="evidence" value="ECO:0007669"/>
    <property type="project" value="UniProtKB-KW"/>
</dbReference>
<dbReference type="Gene3D" id="3.10.10.10">
    <property type="entry name" value="HIV Type 1 Reverse Transcriptase, subunit A, domain 1"/>
    <property type="match status" value="1"/>
</dbReference>
<proteinExistence type="predicted"/>
<gene>
    <name evidence="10" type="ORF">Tci_029167</name>
</gene>
<feature type="compositionally biased region" description="Basic and acidic residues" evidence="7">
    <location>
        <begin position="309"/>
        <end position="320"/>
    </location>
</feature>
<evidence type="ECO:0000256" key="6">
    <source>
        <dbReference type="ARBA" id="ARBA00022918"/>
    </source>
</evidence>
<evidence type="ECO:0000256" key="7">
    <source>
        <dbReference type="SAM" id="MobiDB-lite"/>
    </source>
</evidence>
<keyword evidence="2" id="KW-0548">Nucleotidyltransferase</keyword>
<dbReference type="AlphaFoldDB" id="A0A6L2L7R7"/>
<evidence type="ECO:0000256" key="3">
    <source>
        <dbReference type="ARBA" id="ARBA00022722"/>
    </source>
</evidence>
<protein>
    <submittedName>
        <fullName evidence="10">Reverse transcriptase domain-containing protein</fullName>
    </submittedName>
</protein>
<dbReference type="Pfam" id="PF08284">
    <property type="entry name" value="RVP_2"/>
    <property type="match status" value="1"/>
</dbReference>
<reference evidence="10" key="1">
    <citation type="journal article" date="2019" name="Sci. Rep.">
        <title>Draft genome of Tanacetum cinerariifolium, the natural source of mosquito coil.</title>
        <authorList>
            <person name="Yamashiro T."/>
            <person name="Shiraishi A."/>
            <person name="Satake H."/>
            <person name="Nakayama K."/>
        </authorList>
    </citation>
    <scope>NUCLEOTIDE SEQUENCE</scope>
</reference>
<sequence>MSSPNQTTSNIEDAFSSNFPDYLSASLDYIPASSGKTYSSSSNSFGVVLIASPSLSLFHDDPYMKVMHAYYAEKSPILPPIITPPSLMPNPQEFFLREEFSLPKKQGHDQSSSSTSTLHQAFEIGESPSSASEAPAMTQAAIRKLVVDSVATALQIQAATMDNADNANKNLEPRKAPVARKCSYKENSFAHPIGIEKAYKITWVEFKKLLIKKYCPRTEIQKIEDEFYHLTVKGNDLKTYVRRFKELATLCPTMVSDSEKLLEAFIVGLPRSIKGNVTTSKPQTLEEAINIAQRLMDQVTKHTPVQVSSDHKRKFDDRRTFNNNNNYLNTNTNNHYNNYQPQQNRRQEAVKAYATTPAENNSFDIIIGMDWLSKYHAKILCDEKFVHIPIDGETLIIRDLLGLPPILQVEFKIDLIPGAAPVARAPYRLAPSEMQELSNQLQELIDRGFIRPSTTPWGAHEEDQESTFQLLKQKLYEASILALPEGNDDFIVYCDASLQGAVVFALKIWRHYLYGTKCIVFTDHKSLQHILHQKDLNMRTIELFASMLVPQGEGSEHPYKTAFLTGDVRYREAFPTVTRLDAGQDMENITKTSAMPHEALPRVTSLGDGGCFKHRGMDQGEDLLVRDTMIDSDKIADKGSDNTYEMANVLGTLGAANIIASGGLRSVFTTASLSAATASTCVSPAIATASVCFPTAAIFTTTNVETPTIRVTRSSRGVVIGSSSLIFVNIPSISKKDKGKWKMKEPKQPKQDERDYEIARIHAERELEMMIAELDMRNEMVTKYLSEYEQVEAGLSHDEKVELIDELLMYQRHLAQIKKYQAQQNKPAKKTERRNFYMSILRSNAGWKAKDFKRMTFEQIEEKFIPVWEKMQDFVPINSKLKSERLKRPGIQLDKERFKGLKTTEASGIEPTQEQQSEEPKEISEEELKKMMELVPVEELYIKALQVKYPIKDWEIYSEGQRKYWKIIRVGNHTEVYQIFEDMLKKFDREDLDKL</sequence>
<dbReference type="InterPro" id="IPR032567">
    <property type="entry name" value="RTL1-rel"/>
</dbReference>
<name>A0A6L2L7R7_TANCI</name>
<keyword evidence="5" id="KW-0378">Hydrolase</keyword>
<keyword evidence="6 10" id="KW-0695">RNA-directed DNA polymerase</keyword>
<dbReference type="InterPro" id="IPR005162">
    <property type="entry name" value="Retrotrans_gag_dom"/>
</dbReference>
<evidence type="ECO:0000259" key="8">
    <source>
        <dbReference type="Pfam" id="PF03732"/>
    </source>
</evidence>
<dbReference type="Pfam" id="PF03732">
    <property type="entry name" value="Retrotrans_gag"/>
    <property type="match status" value="1"/>
</dbReference>
<evidence type="ECO:0000256" key="5">
    <source>
        <dbReference type="ARBA" id="ARBA00022801"/>
    </source>
</evidence>
<dbReference type="PANTHER" id="PTHR15503:SF45">
    <property type="entry name" value="RNA-DIRECTED DNA POLYMERASE HOMOLOG"/>
    <property type="match status" value="1"/>
</dbReference>
<comment type="caution">
    <text evidence="10">The sequence shown here is derived from an EMBL/GenBank/DDBJ whole genome shotgun (WGS) entry which is preliminary data.</text>
</comment>